<dbReference type="RefSeq" id="WP_142708063.1">
    <property type="nucleotide sequence ID" value="NZ_VIRS01000025.1"/>
</dbReference>
<comment type="caution">
    <text evidence="6">The sequence shown here is derived from an EMBL/GenBank/DDBJ whole genome shotgun (WGS) entry which is preliminary data.</text>
</comment>
<keyword evidence="3 4" id="KW-0560">Oxidoreductase</keyword>
<keyword evidence="7" id="KW-1185">Reference proteome</keyword>
<evidence type="ECO:0000256" key="3">
    <source>
        <dbReference type="ARBA" id="ARBA00023002"/>
    </source>
</evidence>
<proteinExistence type="inferred from homology"/>
<gene>
    <name evidence="6" type="primary">crtI</name>
    <name evidence="6" type="ORF">FL583_29190</name>
</gene>
<sequence>MRTVTGPTEHVVVVGAGLAGLSCALRLLGAGRQVTIVERESVPGGRAGRLTVDGYQFDTGPTVLTMPNLIEDAFGAVGERMSDWLTLEPVSPLYRAFYPDGSQLDVHPDAERMAEEISEVCGPREADGYRKFVDFVSELYRLEMDEFIDRNLDSPLDLVGPGIARLLALGGFRRLAPKVGQYLKDPRTQRIFSFQAMYAGVSPFQALAIYAVIAYMDSVAGVFFPKGGIHAVPTALAGAAEKHGARIRYGTTVTQVETKNGRAVGVRTSDGDHIAADVVVLNPDLPVAYRDLLPSSAAPRRIKNLRYSPSCFLLHAGSTARYTKTAHHNIHFGRAWKRTFTELIDRQELMSDPSLLVCNPTLSDPSLAPAGKQTYYVLAPTPHTGAPIDWSVVGPRYRDELVAVLEARGYVGFGDGIEVERTVTPADWQATGLAMGAPFAAAHTFFQTGPFRPSNLAPGLDNVVFTGSGTQPGVGVPMVLVSGRLAAERITG</sequence>
<reference evidence="6 7" key="1">
    <citation type="submission" date="2019-07" db="EMBL/GenBank/DDBJ databases">
        <title>Cryptosporangium phraense sp. nov., isolated from plant litter.</title>
        <authorList>
            <person name="Suriyachadkun C."/>
        </authorList>
    </citation>
    <scope>NUCLEOTIDE SEQUENCE [LARGE SCALE GENOMIC DNA]</scope>
    <source>
        <strain evidence="6 7">A-T 5661</strain>
    </source>
</reference>
<keyword evidence="2 4" id="KW-0125">Carotenoid biosynthesis</keyword>
<accession>A0A545AJT8</accession>
<dbReference type="GO" id="GO:0016117">
    <property type="term" value="P:carotenoid biosynthetic process"/>
    <property type="evidence" value="ECO:0007669"/>
    <property type="project" value="UniProtKB-KW"/>
</dbReference>
<evidence type="ECO:0000256" key="2">
    <source>
        <dbReference type="ARBA" id="ARBA00022746"/>
    </source>
</evidence>
<evidence type="ECO:0000256" key="4">
    <source>
        <dbReference type="RuleBase" id="RU362075"/>
    </source>
</evidence>
<organism evidence="6 7">
    <name type="scientific">Cryptosporangium phraense</name>
    <dbReference type="NCBI Taxonomy" id="2593070"/>
    <lineage>
        <taxon>Bacteria</taxon>
        <taxon>Bacillati</taxon>
        <taxon>Actinomycetota</taxon>
        <taxon>Actinomycetes</taxon>
        <taxon>Cryptosporangiales</taxon>
        <taxon>Cryptosporangiaceae</taxon>
        <taxon>Cryptosporangium</taxon>
    </lineage>
</organism>
<dbReference type="NCBIfam" id="TIGR02734">
    <property type="entry name" value="crtI_fam"/>
    <property type="match status" value="1"/>
</dbReference>
<evidence type="ECO:0000313" key="6">
    <source>
        <dbReference type="EMBL" id="TQS41559.1"/>
    </source>
</evidence>
<dbReference type="PROSITE" id="PS51257">
    <property type="entry name" value="PROKAR_LIPOPROTEIN"/>
    <property type="match status" value="1"/>
</dbReference>
<dbReference type="EMBL" id="VIRS01000025">
    <property type="protein sequence ID" value="TQS41559.1"/>
    <property type="molecule type" value="Genomic_DNA"/>
</dbReference>
<dbReference type="InterPro" id="IPR002937">
    <property type="entry name" value="Amino_oxidase"/>
</dbReference>
<dbReference type="PANTHER" id="PTHR43734">
    <property type="entry name" value="PHYTOENE DESATURASE"/>
    <property type="match status" value="1"/>
</dbReference>
<dbReference type="InterPro" id="IPR036188">
    <property type="entry name" value="FAD/NAD-bd_sf"/>
</dbReference>
<comment type="similarity">
    <text evidence="4">Belongs to the carotenoid/retinoid oxidoreductase family.</text>
</comment>
<dbReference type="InterPro" id="IPR014105">
    <property type="entry name" value="Carotenoid/retinoid_OxRdtase"/>
</dbReference>
<feature type="domain" description="Amine oxidase" evidence="5">
    <location>
        <begin position="18"/>
        <end position="490"/>
    </location>
</feature>
<dbReference type="Gene3D" id="3.50.50.60">
    <property type="entry name" value="FAD/NAD(P)-binding domain"/>
    <property type="match status" value="2"/>
</dbReference>
<comment type="pathway">
    <text evidence="1 4">Carotenoid biosynthesis.</text>
</comment>
<dbReference type="Pfam" id="PF01593">
    <property type="entry name" value="Amino_oxidase"/>
    <property type="match status" value="1"/>
</dbReference>
<dbReference type="Proteomes" id="UP000317982">
    <property type="component" value="Unassembled WGS sequence"/>
</dbReference>
<evidence type="ECO:0000259" key="5">
    <source>
        <dbReference type="Pfam" id="PF01593"/>
    </source>
</evidence>
<dbReference type="AlphaFoldDB" id="A0A545AJT8"/>
<dbReference type="OrthoDB" id="9774675at2"/>
<evidence type="ECO:0000256" key="1">
    <source>
        <dbReference type="ARBA" id="ARBA00004829"/>
    </source>
</evidence>
<dbReference type="SUPFAM" id="SSF51905">
    <property type="entry name" value="FAD/NAD(P)-binding domain"/>
    <property type="match status" value="1"/>
</dbReference>
<evidence type="ECO:0000313" key="7">
    <source>
        <dbReference type="Proteomes" id="UP000317982"/>
    </source>
</evidence>
<dbReference type="PANTHER" id="PTHR43734:SF1">
    <property type="entry name" value="PHYTOENE DESATURASE"/>
    <property type="match status" value="1"/>
</dbReference>
<protein>
    <submittedName>
        <fullName evidence="6">Phytoene desaturase</fullName>
    </submittedName>
</protein>
<dbReference type="GO" id="GO:0016491">
    <property type="term" value="F:oxidoreductase activity"/>
    <property type="evidence" value="ECO:0007669"/>
    <property type="project" value="UniProtKB-KW"/>
</dbReference>
<name>A0A545AJT8_9ACTN</name>
<dbReference type="InParanoid" id="A0A545AJT8"/>